<keyword evidence="3" id="KW-1185">Reference proteome</keyword>
<sequence>MCVQRRNRGKGSRMLIGVVEQLQLRRRCRLTYPTGRRSSGRITGTLGEERTLKGRDLSRVRNAIWEKTGFQD</sequence>
<dbReference type="EMBL" id="DUZY01000002">
    <property type="protein sequence ID" value="DAD26183.1"/>
    <property type="molecule type" value="Genomic_DNA"/>
</dbReference>
<protein>
    <submittedName>
        <fullName evidence="2">Uncharacterized protein</fullName>
    </submittedName>
</protein>
<evidence type="ECO:0000256" key="1">
    <source>
        <dbReference type="ARBA" id="ARBA00034773"/>
    </source>
</evidence>
<proteinExistence type="inferred from homology"/>
<dbReference type="Proteomes" id="UP000607653">
    <property type="component" value="Unassembled WGS sequence"/>
</dbReference>
<dbReference type="InterPro" id="IPR007608">
    <property type="entry name" value="Senescence_reg_S40"/>
</dbReference>
<dbReference type="AlphaFoldDB" id="A0A822Y2J7"/>
<evidence type="ECO:0000313" key="2">
    <source>
        <dbReference type="EMBL" id="DAD26183.1"/>
    </source>
</evidence>
<organism evidence="2 3">
    <name type="scientific">Nelumbo nucifera</name>
    <name type="common">Sacred lotus</name>
    <dbReference type="NCBI Taxonomy" id="4432"/>
    <lineage>
        <taxon>Eukaryota</taxon>
        <taxon>Viridiplantae</taxon>
        <taxon>Streptophyta</taxon>
        <taxon>Embryophyta</taxon>
        <taxon>Tracheophyta</taxon>
        <taxon>Spermatophyta</taxon>
        <taxon>Magnoliopsida</taxon>
        <taxon>Proteales</taxon>
        <taxon>Nelumbonaceae</taxon>
        <taxon>Nelumbo</taxon>
    </lineage>
</organism>
<name>A0A822Y2J7_NELNU</name>
<gene>
    <name evidence="2" type="ORF">HUJ06_027651</name>
</gene>
<dbReference type="Pfam" id="PF04520">
    <property type="entry name" value="Senescence_reg"/>
    <property type="match status" value="1"/>
</dbReference>
<dbReference type="GO" id="GO:0010150">
    <property type="term" value="P:leaf senescence"/>
    <property type="evidence" value="ECO:0007669"/>
    <property type="project" value="UniProtKB-ARBA"/>
</dbReference>
<evidence type="ECO:0000313" key="3">
    <source>
        <dbReference type="Proteomes" id="UP000607653"/>
    </source>
</evidence>
<comment type="caution">
    <text evidence="2">The sequence shown here is derived from an EMBL/GenBank/DDBJ whole genome shotgun (WGS) entry which is preliminary data.</text>
</comment>
<reference evidence="2 3" key="1">
    <citation type="journal article" date="2020" name="Mol. Biol. Evol.">
        <title>Distinct Expression and Methylation Patterns for Genes with Different Fates following a Single Whole-Genome Duplication in Flowering Plants.</title>
        <authorList>
            <person name="Shi T."/>
            <person name="Rahmani R.S."/>
            <person name="Gugger P.F."/>
            <person name="Wang M."/>
            <person name="Li H."/>
            <person name="Zhang Y."/>
            <person name="Li Z."/>
            <person name="Wang Q."/>
            <person name="Van de Peer Y."/>
            <person name="Marchal K."/>
            <person name="Chen J."/>
        </authorList>
    </citation>
    <scope>NUCLEOTIDE SEQUENCE [LARGE SCALE GENOMIC DNA]</scope>
    <source>
        <tissue evidence="2">Leaf</tissue>
    </source>
</reference>
<comment type="similarity">
    <text evidence="1">Belongs to the senescence regulator S40 family.</text>
</comment>
<accession>A0A822Y2J7</accession>